<name>A0A6N6RD23_9FLAO</name>
<evidence type="ECO:0000256" key="1">
    <source>
        <dbReference type="ARBA" id="ARBA00022691"/>
    </source>
</evidence>
<dbReference type="InterPro" id="IPR023227">
    <property type="entry name" value="SAM_OH_AdoTrfase_C_sf"/>
</dbReference>
<dbReference type="EMBL" id="WBVO01000013">
    <property type="protein sequence ID" value="KAB2806775.1"/>
    <property type="molecule type" value="Genomic_DNA"/>
</dbReference>
<dbReference type="OrthoDB" id="9792195at2"/>
<evidence type="ECO:0000313" key="6">
    <source>
        <dbReference type="Proteomes" id="UP000468650"/>
    </source>
</evidence>
<feature type="domain" description="S-adenosyl-l-methionine hydroxide adenosyltransferase N-terminal" evidence="3">
    <location>
        <begin position="32"/>
        <end position="171"/>
    </location>
</feature>
<dbReference type="InterPro" id="IPR046469">
    <property type="entry name" value="SAM_HAT_N"/>
</dbReference>
<comment type="similarity">
    <text evidence="2">Belongs to the SAM hydrolase / SAM-dependent halogenase family.</text>
</comment>
<sequence length="293" mass="32442">MYEPLQFVLLKSQNNGISRNLPAVPKRFMSIITLTSDYGIIDHDVAALKGDLWKEIPDARVVDISHAVSPYNSMQAAYLISRTYRHYPEGSIHFVLVDAQQEKGKPYLLGEIEGHYFLAPDNGIIPLIASGSKIDRLTAIDMRNSEDAKDPHTVYTRVAGHLSRGGKSSVLGQEAKNAEALTPSRPTLKPEGNEVIAHVLHIDTFGNLVTNITRKWVVENCGNKKITVIARNKRITRIVDSYFEGPTEGELFCVYNSDGYLEVAVQKPGGKHINSACSLLGLQVNSNIFIELE</sequence>
<dbReference type="PIRSF" id="PIRSF006779">
    <property type="entry name" value="UCP006779"/>
    <property type="match status" value="1"/>
</dbReference>
<keyword evidence="1" id="KW-0949">S-adenosyl-L-methionine</keyword>
<dbReference type="Gene3D" id="3.40.50.10790">
    <property type="entry name" value="S-adenosyl-l-methionine hydroxide adenosyltransferase, N-terminal"/>
    <property type="match status" value="1"/>
</dbReference>
<organism evidence="5 6">
    <name type="scientific">Phaeocystidibacter luteus</name>
    <dbReference type="NCBI Taxonomy" id="911197"/>
    <lineage>
        <taxon>Bacteria</taxon>
        <taxon>Pseudomonadati</taxon>
        <taxon>Bacteroidota</taxon>
        <taxon>Flavobacteriia</taxon>
        <taxon>Flavobacteriales</taxon>
        <taxon>Phaeocystidibacteraceae</taxon>
        <taxon>Phaeocystidibacter</taxon>
    </lineage>
</organism>
<evidence type="ECO:0000313" key="5">
    <source>
        <dbReference type="EMBL" id="KAB2806775.1"/>
    </source>
</evidence>
<dbReference type="PANTHER" id="PTHR35092:SF1">
    <property type="entry name" value="CHLORINASE MJ1651"/>
    <property type="match status" value="1"/>
</dbReference>
<reference evidence="5 6" key="1">
    <citation type="submission" date="2019-09" db="EMBL/GenBank/DDBJ databases">
        <title>Genomes of family Cryomorphaceae.</title>
        <authorList>
            <person name="Bowman J.P."/>
        </authorList>
    </citation>
    <scope>NUCLEOTIDE SEQUENCE [LARGE SCALE GENOMIC DNA]</scope>
    <source>
        <strain evidence="5 6">LMG 25704</strain>
    </source>
</reference>
<evidence type="ECO:0000256" key="2">
    <source>
        <dbReference type="ARBA" id="ARBA00024035"/>
    </source>
</evidence>
<dbReference type="Proteomes" id="UP000468650">
    <property type="component" value="Unassembled WGS sequence"/>
</dbReference>
<keyword evidence="6" id="KW-1185">Reference proteome</keyword>
<comment type="caution">
    <text evidence="5">The sequence shown here is derived from an EMBL/GenBank/DDBJ whole genome shotgun (WGS) entry which is preliminary data.</text>
</comment>
<gene>
    <name evidence="5" type="ORF">F8C67_12975</name>
</gene>
<evidence type="ECO:0000259" key="4">
    <source>
        <dbReference type="Pfam" id="PF20257"/>
    </source>
</evidence>
<evidence type="ECO:0000259" key="3">
    <source>
        <dbReference type="Pfam" id="PF01887"/>
    </source>
</evidence>
<dbReference type="SUPFAM" id="SSF102522">
    <property type="entry name" value="Bacterial fluorinating enzyme, N-terminal domain"/>
    <property type="match status" value="1"/>
</dbReference>
<feature type="domain" description="S-adenosyl-l-methionine hydroxide adenosyltransferase C-terminal" evidence="4">
    <location>
        <begin position="198"/>
        <end position="287"/>
    </location>
</feature>
<dbReference type="PANTHER" id="PTHR35092">
    <property type="entry name" value="CHLORINASE MJ1651"/>
    <property type="match status" value="1"/>
</dbReference>
<protein>
    <submittedName>
        <fullName evidence="5">SAM-dependent chlorinase/fluorinase</fullName>
    </submittedName>
</protein>
<dbReference type="SUPFAM" id="SSF101852">
    <property type="entry name" value="Bacterial fluorinating enzyme, C-terminal domain"/>
    <property type="match status" value="1"/>
</dbReference>
<dbReference type="InterPro" id="IPR023228">
    <property type="entry name" value="SAM_OH_AdoTrfase_N_sf"/>
</dbReference>
<dbReference type="Pfam" id="PF01887">
    <property type="entry name" value="SAM_HAT_N"/>
    <property type="match status" value="1"/>
</dbReference>
<dbReference type="Gene3D" id="2.40.30.90">
    <property type="entry name" value="Bacterial fluorinating enzyme like"/>
    <property type="match status" value="1"/>
</dbReference>
<dbReference type="AlphaFoldDB" id="A0A6N6RD23"/>
<proteinExistence type="inferred from homology"/>
<dbReference type="Pfam" id="PF20257">
    <property type="entry name" value="SAM_HAT_C"/>
    <property type="match status" value="1"/>
</dbReference>
<dbReference type="InterPro" id="IPR002747">
    <property type="entry name" value="SAM_OH_AdoTrfase"/>
</dbReference>
<accession>A0A6N6RD23</accession>
<dbReference type="InterPro" id="IPR046470">
    <property type="entry name" value="SAM_HAT_C"/>
</dbReference>